<reference evidence="7 8" key="1">
    <citation type="submission" date="2019-06" db="EMBL/GenBank/DDBJ databases">
        <title>Sequencing the genomes of 1000 actinobacteria strains.</title>
        <authorList>
            <person name="Klenk H.-P."/>
        </authorList>
    </citation>
    <scope>NUCLEOTIDE SEQUENCE [LARGE SCALE GENOMIC DNA]</scope>
    <source>
        <strain evidence="7 8">DSM 45928</strain>
    </source>
</reference>
<dbReference type="PANTHER" id="PTHR43046">
    <property type="entry name" value="GDP-MANNOSE MANNOSYL HYDROLASE"/>
    <property type="match status" value="1"/>
</dbReference>
<dbReference type="GO" id="GO:0016787">
    <property type="term" value="F:hydrolase activity"/>
    <property type="evidence" value="ECO:0007669"/>
    <property type="project" value="UniProtKB-KW"/>
</dbReference>
<dbReference type="InterPro" id="IPR015797">
    <property type="entry name" value="NUDIX_hydrolase-like_dom_sf"/>
</dbReference>
<feature type="domain" description="Nudix hydrolase" evidence="6">
    <location>
        <begin position="5"/>
        <end position="135"/>
    </location>
</feature>
<dbReference type="InterPro" id="IPR020476">
    <property type="entry name" value="Nudix_hydrolase"/>
</dbReference>
<evidence type="ECO:0000313" key="7">
    <source>
        <dbReference type="EMBL" id="TQL76540.1"/>
    </source>
</evidence>
<dbReference type="CDD" id="cd02883">
    <property type="entry name" value="NUDIX_Hydrolase"/>
    <property type="match status" value="2"/>
</dbReference>
<dbReference type="PANTHER" id="PTHR43046:SF14">
    <property type="entry name" value="MUTT_NUDIX FAMILY PROTEIN"/>
    <property type="match status" value="1"/>
</dbReference>
<evidence type="ECO:0000259" key="6">
    <source>
        <dbReference type="PROSITE" id="PS51462"/>
    </source>
</evidence>
<proteinExistence type="inferred from homology"/>
<feature type="region of interest" description="Disordered" evidence="5">
    <location>
        <begin position="133"/>
        <end position="165"/>
    </location>
</feature>
<evidence type="ECO:0000256" key="1">
    <source>
        <dbReference type="ARBA" id="ARBA00001946"/>
    </source>
</evidence>
<dbReference type="OrthoDB" id="9804442at2"/>
<dbReference type="InterPro" id="IPR000086">
    <property type="entry name" value="NUDIX_hydrolase_dom"/>
</dbReference>
<dbReference type="InParanoid" id="A0A543AVD1"/>
<comment type="cofactor">
    <cofactor evidence="1">
        <name>Mg(2+)</name>
        <dbReference type="ChEBI" id="CHEBI:18420"/>
    </cofactor>
</comment>
<comment type="caution">
    <text evidence="7">The sequence shown here is derived from an EMBL/GenBank/DDBJ whole genome shotgun (WGS) entry which is preliminary data.</text>
</comment>
<keyword evidence="3 4" id="KW-0378">Hydrolase</keyword>
<evidence type="ECO:0000313" key="8">
    <source>
        <dbReference type="Proteomes" id="UP000317043"/>
    </source>
</evidence>
<dbReference type="Gene3D" id="3.90.79.10">
    <property type="entry name" value="Nucleoside Triphosphate Pyrophosphohydrolase"/>
    <property type="match status" value="2"/>
</dbReference>
<dbReference type="SUPFAM" id="SSF55811">
    <property type="entry name" value="Nudix"/>
    <property type="match status" value="2"/>
</dbReference>
<keyword evidence="8" id="KW-1185">Reference proteome</keyword>
<feature type="domain" description="Nudix hydrolase" evidence="6">
    <location>
        <begin position="161"/>
        <end position="304"/>
    </location>
</feature>
<dbReference type="Pfam" id="PF00293">
    <property type="entry name" value="NUDIX"/>
    <property type="match status" value="2"/>
</dbReference>
<protein>
    <submittedName>
        <fullName evidence="7">8-oxo-dGTP diphosphatase</fullName>
    </submittedName>
</protein>
<dbReference type="PROSITE" id="PS51462">
    <property type="entry name" value="NUDIX"/>
    <property type="match status" value="2"/>
</dbReference>
<dbReference type="PRINTS" id="PR00502">
    <property type="entry name" value="NUDIXFAMILY"/>
</dbReference>
<evidence type="ECO:0000256" key="4">
    <source>
        <dbReference type="RuleBase" id="RU003476"/>
    </source>
</evidence>
<dbReference type="InterPro" id="IPR020084">
    <property type="entry name" value="NUDIX_hydrolase_CS"/>
</dbReference>
<dbReference type="RefSeq" id="WP_142038100.1">
    <property type="nucleotide sequence ID" value="NZ_JBHTGS010000001.1"/>
</dbReference>
<dbReference type="EMBL" id="VFOW01000001">
    <property type="protein sequence ID" value="TQL76540.1"/>
    <property type="molecule type" value="Genomic_DNA"/>
</dbReference>
<dbReference type="AlphaFoldDB" id="A0A543AVD1"/>
<organism evidence="7 8">
    <name type="scientific">Stackebrandtia endophytica</name>
    <dbReference type="NCBI Taxonomy" id="1496996"/>
    <lineage>
        <taxon>Bacteria</taxon>
        <taxon>Bacillati</taxon>
        <taxon>Actinomycetota</taxon>
        <taxon>Actinomycetes</taxon>
        <taxon>Glycomycetales</taxon>
        <taxon>Glycomycetaceae</taxon>
        <taxon>Stackebrandtia</taxon>
    </lineage>
</organism>
<comment type="similarity">
    <text evidence="2 4">Belongs to the Nudix hydrolase family.</text>
</comment>
<accession>A0A543AVD1</accession>
<feature type="compositionally biased region" description="Basic residues" evidence="5">
    <location>
        <begin position="151"/>
        <end position="164"/>
    </location>
</feature>
<name>A0A543AVD1_9ACTN</name>
<dbReference type="Proteomes" id="UP000317043">
    <property type="component" value="Unassembled WGS sequence"/>
</dbReference>
<evidence type="ECO:0000256" key="2">
    <source>
        <dbReference type="ARBA" id="ARBA00005582"/>
    </source>
</evidence>
<evidence type="ECO:0000256" key="5">
    <source>
        <dbReference type="SAM" id="MobiDB-lite"/>
    </source>
</evidence>
<dbReference type="PROSITE" id="PS00893">
    <property type="entry name" value="NUDIX_BOX"/>
    <property type="match status" value="2"/>
</dbReference>
<gene>
    <name evidence="7" type="ORF">FB566_2072</name>
</gene>
<sequence length="308" mass="33810">MQSSKFRIAAYGVVWDSQGRILLAKASASAPNPGWWYLPGGGVEHGENPRDAVVREFGEETGLSVEVERARDAWSWVTETGIHNNAVIFDVRITGGQLRPEVGGTTEEAVWVFPEEIRDDPVTPFVAGVLGWGEPGSKVMHKEQQSPRPTPPRKARRGRKRRGQRFGAYALTTDDSGRILLARISEGYPGGGCWHLPGGGVDFGEQPRDAVVREITEETGQDAEIVELMDVTSFRHRRAIGPKGYPLDWHGVRAIFRAHVSHPSKARVVETAGGSTSESRWWDPDEVSDLRQSAALSDALRIAGDIVT</sequence>
<evidence type="ECO:0000256" key="3">
    <source>
        <dbReference type="ARBA" id="ARBA00022801"/>
    </source>
</evidence>